<comment type="caution">
    <text evidence="1">The sequence shown here is derived from an EMBL/GenBank/DDBJ whole genome shotgun (WGS) entry which is preliminary data.</text>
</comment>
<reference evidence="1" key="1">
    <citation type="submission" date="2023-08" db="EMBL/GenBank/DDBJ databases">
        <title>Reference Genome Resource for the Citrus Pathogen Phytophthora citrophthora.</title>
        <authorList>
            <person name="Moller H."/>
            <person name="Coetzee B."/>
            <person name="Rose L.J."/>
            <person name="Van Niekerk J.M."/>
        </authorList>
    </citation>
    <scope>NUCLEOTIDE SEQUENCE</scope>
    <source>
        <strain evidence="1">STE-U-9442</strain>
    </source>
</reference>
<dbReference type="InterPro" id="IPR052050">
    <property type="entry name" value="SecEffector_AnkRepeat"/>
</dbReference>
<gene>
    <name evidence="1" type="ORF">P3T76_002138</name>
</gene>
<sequence>MVGWIFSHFTRCVSEVKVVEEAASTGQLEILKYLLEKDSGHTQEEYEVGTANGGGNGVTWGGRDMELAVKNGHSDVVRWLLENTSEMCRVQGSVLIQAVLSGNLPTVQLLVARGFRVLDPHHLVEWAAYEGHLELLQWLVEENFLGEDRYVHLSSKHLDVNKWVVESGLEREVEETFKQACGVGPLAVVW</sequence>
<dbReference type="PANTHER" id="PTHR46586:SF3">
    <property type="entry name" value="ANKYRIN REPEAT-CONTAINING PROTEIN"/>
    <property type="match status" value="1"/>
</dbReference>
<dbReference type="SUPFAM" id="SSF48403">
    <property type="entry name" value="Ankyrin repeat"/>
    <property type="match status" value="1"/>
</dbReference>
<evidence type="ECO:0000313" key="2">
    <source>
        <dbReference type="Proteomes" id="UP001259832"/>
    </source>
</evidence>
<dbReference type="Pfam" id="PF12796">
    <property type="entry name" value="Ank_2"/>
    <property type="match status" value="1"/>
</dbReference>
<dbReference type="EMBL" id="JASMQC010000003">
    <property type="protein sequence ID" value="KAK1946586.1"/>
    <property type="molecule type" value="Genomic_DNA"/>
</dbReference>
<accession>A0AAD9GXV6</accession>
<protein>
    <submittedName>
        <fullName evidence="1">Ankyrin repeat protein L63</fullName>
    </submittedName>
</protein>
<organism evidence="1 2">
    <name type="scientific">Phytophthora citrophthora</name>
    <dbReference type="NCBI Taxonomy" id="4793"/>
    <lineage>
        <taxon>Eukaryota</taxon>
        <taxon>Sar</taxon>
        <taxon>Stramenopiles</taxon>
        <taxon>Oomycota</taxon>
        <taxon>Peronosporomycetes</taxon>
        <taxon>Peronosporales</taxon>
        <taxon>Peronosporaceae</taxon>
        <taxon>Phytophthora</taxon>
    </lineage>
</organism>
<dbReference type="Gene3D" id="1.25.40.20">
    <property type="entry name" value="Ankyrin repeat-containing domain"/>
    <property type="match status" value="1"/>
</dbReference>
<name>A0AAD9GXV6_9STRA</name>
<keyword evidence="2" id="KW-1185">Reference proteome</keyword>
<dbReference type="InterPro" id="IPR002110">
    <property type="entry name" value="Ankyrin_rpt"/>
</dbReference>
<dbReference type="InterPro" id="IPR036770">
    <property type="entry name" value="Ankyrin_rpt-contain_sf"/>
</dbReference>
<dbReference type="PANTHER" id="PTHR46586">
    <property type="entry name" value="ANKYRIN REPEAT-CONTAINING PROTEIN"/>
    <property type="match status" value="1"/>
</dbReference>
<dbReference type="AlphaFoldDB" id="A0AAD9GXV6"/>
<dbReference type="Proteomes" id="UP001259832">
    <property type="component" value="Unassembled WGS sequence"/>
</dbReference>
<evidence type="ECO:0000313" key="1">
    <source>
        <dbReference type="EMBL" id="KAK1946586.1"/>
    </source>
</evidence>
<proteinExistence type="predicted"/>